<dbReference type="EMBL" id="BA000011">
    <property type="protein sequence ID" value="BAB60008.1"/>
    <property type="molecule type" value="Genomic_DNA"/>
</dbReference>
<protein>
    <submittedName>
        <fullName evidence="1">2-phosphoglycerate kinase</fullName>
    </submittedName>
</protein>
<dbReference type="PaxDb" id="273116-14325083"/>
<dbReference type="PANTHER" id="PTHR33477">
    <property type="entry name" value="P-LOOP NTPASE DOMAIN-CONTAINING PROTEIN LPA1 HOMOLOG 1"/>
    <property type="match status" value="1"/>
</dbReference>
<keyword evidence="1" id="KW-0418">Kinase</keyword>
<dbReference type="eggNOG" id="arCOG01967">
    <property type="taxonomic scope" value="Archaea"/>
</dbReference>
<dbReference type="Proteomes" id="UP000001017">
    <property type="component" value="Chromosome"/>
</dbReference>
<dbReference type="PhylomeDB" id="Q97AE4"/>
<dbReference type="HOGENOM" id="CLU_1412410_0_0_2"/>
<keyword evidence="1" id="KW-0808">Transferase</keyword>
<dbReference type="InterPro" id="IPR027417">
    <property type="entry name" value="P-loop_NTPase"/>
</dbReference>
<keyword evidence="2" id="KW-1185">Reference proteome</keyword>
<sequence length="208" mass="24141">MERGLMHSKIILIGGVPGVGKTSISGFLARELGIDIMLSGDYLREFLRPLFGDNPLIQKSVYDAWQAYGQKTDENIVKGYIDQAKIMMAGIDRILIRAIENGENLILETLYFLPEMLSEKARNNVHMFYLYIGDEKLHRDRLVDRINYTHKNSPGTRLAEHLYEYRNIMEYSMMRSSEYNVKIIDTSNYEEARRTILEMIVKGESRYA</sequence>
<dbReference type="STRING" id="273116.gene:9381658"/>
<evidence type="ECO:0000313" key="1">
    <source>
        <dbReference type="EMBL" id="BAB60008.1"/>
    </source>
</evidence>
<dbReference type="Pfam" id="PF13238">
    <property type="entry name" value="AAA_18"/>
    <property type="match status" value="1"/>
</dbReference>
<gene>
    <name evidence="1" type="ORF">TVG0885910</name>
</gene>
<dbReference type="NCBIfam" id="NF008996">
    <property type="entry name" value="PRK12339.1"/>
    <property type="match status" value="1"/>
</dbReference>
<dbReference type="Gene3D" id="3.40.50.300">
    <property type="entry name" value="P-loop containing nucleotide triphosphate hydrolases"/>
    <property type="match status" value="1"/>
</dbReference>
<dbReference type="PANTHER" id="PTHR33477:SF3">
    <property type="entry name" value="P-LOOP NTPASE DOMAIN-CONTAINING PROTEIN LPA1 HOMOLOG 1"/>
    <property type="match status" value="1"/>
</dbReference>
<accession>Q97AE4</accession>
<organism evidence="1 2">
    <name type="scientific">Thermoplasma volcanium (strain ATCC 51530 / DSM 4299 / JCM 9571 / NBRC 15438 / GSS1)</name>
    <dbReference type="NCBI Taxonomy" id="273116"/>
    <lineage>
        <taxon>Archaea</taxon>
        <taxon>Methanobacteriati</taxon>
        <taxon>Thermoplasmatota</taxon>
        <taxon>Thermoplasmata</taxon>
        <taxon>Thermoplasmatales</taxon>
        <taxon>Thermoplasmataceae</taxon>
        <taxon>Thermoplasma</taxon>
    </lineage>
</organism>
<proteinExistence type="predicted"/>
<dbReference type="GO" id="GO:0016301">
    <property type="term" value="F:kinase activity"/>
    <property type="evidence" value="ECO:0007669"/>
    <property type="project" value="UniProtKB-KW"/>
</dbReference>
<reference evidence="1 2" key="1">
    <citation type="journal article" date="1999" name="Proc. Jpn. Acad.">
        <title>Determination of the complete genomic DNA sequence of Thermoplasma volvanium GSS1.</title>
        <authorList>
            <person name="Kawashima T."/>
            <person name="Yamamoto Y."/>
            <person name="Aramaki H."/>
            <person name="Nunoshiba T."/>
            <person name="Kawamoto T."/>
            <person name="Watanabe K."/>
            <person name="Yamazaki M."/>
            <person name="Kanehori K."/>
            <person name="Amano N."/>
            <person name="Ohya Y."/>
            <person name="Makino K."/>
            <person name="Suzuki M."/>
        </authorList>
    </citation>
    <scope>NUCLEOTIDE SEQUENCE [LARGE SCALE GENOMIC DNA]</scope>
    <source>
        <strain evidence="2">ATCC 51530 / DSM 4299 / JCM 9571 / NBRC 15438 / GSS1</strain>
    </source>
</reference>
<dbReference type="AlphaFoldDB" id="Q97AE4"/>
<reference evidence="1 2" key="2">
    <citation type="journal article" date="2000" name="Proc. Natl. Acad. Sci. U.S.A.">
        <title>Archaeal adaptation to higher temperatures revealed by genomic sequence of Thermoplasma volcanium.</title>
        <authorList>
            <person name="Kawashima T."/>
            <person name="Amano N."/>
            <person name="Koike H."/>
            <person name="Makino S."/>
            <person name="Higuchi S."/>
            <person name="Kawashima-Ohya Y."/>
            <person name="Watanabe K."/>
            <person name="Yamazaki M."/>
            <person name="Kanehori K."/>
            <person name="Kawamoto T."/>
            <person name="Nunoshiba T."/>
            <person name="Yamamoto Y."/>
            <person name="Aramaki H."/>
            <person name="Makino K."/>
            <person name="Suzuki M."/>
        </authorList>
    </citation>
    <scope>NUCLEOTIDE SEQUENCE [LARGE SCALE GENOMIC DNA]</scope>
    <source>
        <strain evidence="2">ATCC 51530 / DSM 4299 / JCM 9571 / NBRC 15438 / GSS1</strain>
    </source>
</reference>
<evidence type="ECO:0000313" key="2">
    <source>
        <dbReference type="Proteomes" id="UP000001017"/>
    </source>
</evidence>
<name>Q97AE4_THEVO</name>
<dbReference type="KEGG" id="tvo:TVG0885910"/>
<dbReference type="SUPFAM" id="SSF52540">
    <property type="entry name" value="P-loop containing nucleoside triphosphate hydrolases"/>
    <property type="match status" value="1"/>
</dbReference>